<reference evidence="4" key="3">
    <citation type="submission" date="2023-06" db="EMBL/GenBank/DDBJ databases">
        <title>Pangenomics reveal diversification of enzyme families and niche specialization in globally abundant SAR202 bacteria.</title>
        <authorList>
            <person name="Saw J.H.W."/>
        </authorList>
    </citation>
    <scope>NUCLEOTIDE SEQUENCE [LARGE SCALE GENOMIC DNA]</scope>
    <source>
        <strain evidence="4">JH1073</strain>
    </source>
</reference>
<dbReference type="Proteomes" id="UP001321249">
    <property type="component" value="Unassembled WGS sequence"/>
</dbReference>
<dbReference type="PANTHER" id="PTHR37292:SF2">
    <property type="entry name" value="DUF262 DOMAIN-CONTAINING PROTEIN"/>
    <property type="match status" value="1"/>
</dbReference>
<name>A0AAJ5ZCM2_9CHLR</name>
<dbReference type="EMBL" id="WMBE01000001">
    <property type="protein sequence ID" value="MDG0866379.1"/>
    <property type="molecule type" value="Genomic_DNA"/>
</dbReference>
<dbReference type="RefSeq" id="WP_342853299.1">
    <property type="nucleotide sequence ID" value="NZ_CP046147.1"/>
</dbReference>
<reference evidence="4 5" key="1">
    <citation type="submission" date="2019-11" db="EMBL/GenBank/DDBJ databases">
        <authorList>
            <person name="Cho J.-C."/>
        </authorList>
    </citation>
    <scope>NUCLEOTIDE SEQUENCE [LARGE SCALE GENOMIC DNA]</scope>
    <source>
        <strain evidence="3 4">JH1073</strain>
        <strain evidence="2 5">JH702</strain>
    </source>
</reference>
<evidence type="ECO:0000313" key="5">
    <source>
        <dbReference type="Proteomes" id="UP001321249"/>
    </source>
</evidence>
<dbReference type="Proteomes" id="UP001219901">
    <property type="component" value="Chromosome"/>
</dbReference>
<dbReference type="Pfam" id="PF03235">
    <property type="entry name" value="GmrSD_N"/>
    <property type="match status" value="1"/>
</dbReference>
<sequence length="743" mass="86584">MKNAQKPDHMSLNSLVNRLKDGRYVIPDFQREFEWSPKDIQELVKSIFRDYYIGSLLLWKGKTENFDALSCEGIYGHQQNGGAEYIVLDGQQRLTAMYYAFHAPEIRLPNRANRAFYFINVDEFMRENFDDAFEYHYQSKRLQRLLDSPKAQYESHQFPLSVIGTGGWDLLKWVQGYTKFWEEYPNTEDDNEDHISAEQAEVYAVNGEQFGQYIKEITDEYQISYIELDQQLGIDKVCDIFTQVNSRGIRLDVFDLMNAMLKPKGIQLKQMYRDVMPNVDWVDTDRMNVYVLQVMSIVLQSYCSPKYLYFLLPGQLKPIRHSDGRREQEILVQSTDEFRDLWDKSVSSLVRSIEILKHPNEYGAISPKYLPYASILPVFAALESHIWTLPALERLDGTRKMKHWYWAAVFTNRYSGSVESTAARDHQDVQEWIADDDARPALLMEFENRMRNLDLSREVNTSSSTYTGIFNLLVLQGARDWISGVAPQFDDLDDHHIVPEAWSKKHLPGNTWHTILNRTPLTADTNRNVIRDRLPNQYLPEMFESSGEESMRSILASHFISSAAIEILMRRDFGPNDFEEFINERQRTITDAIQDLLIHERLDLSPRLRELDLDIERVELALRELVATNLEDDSERIPSGVRQKVQQRFEVAAKKDPSLDPENSRQMSSLLPHFDIRDIQDTLTNKILWPVFSSSFTSKSDLDLKFSQLASLRNGIRHSREVDDVTRMEGEASVLWFDKILTK</sequence>
<reference evidence="3" key="2">
    <citation type="journal article" date="2023" name="Nat. Commun.">
        <title>Cultivation of marine bacteria of the SAR202 clade.</title>
        <authorList>
            <person name="Lim Y."/>
            <person name="Seo J.H."/>
            <person name="Giovannoni S.J."/>
            <person name="Kang I."/>
            <person name="Cho J.C."/>
        </authorList>
    </citation>
    <scope>NUCLEOTIDE SEQUENCE</scope>
    <source>
        <strain evidence="3">JH1073</strain>
    </source>
</reference>
<feature type="domain" description="GmrSD restriction endonucleases N-terminal" evidence="1">
    <location>
        <begin position="13"/>
        <end position="261"/>
    </location>
</feature>
<evidence type="ECO:0000313" key="3">
    <source>
        <dbReference type="EMBL" id="WFG38907.1"/>
    </source>
</evidence>
<keyword evidence="4" id="KW-1185">Reference proteome</keyword>
<organism evidence="3 4">
    <name type="scientific">Candidatus Lucifugimonas marina</name>
    <dbReference type="NCBI Taxonomy" id="3038979"/>
    <lineage>
        <taxon>Bacteria</taxon>
        <taxon>Bacillati</taxon>
        <taxon>Chloroflexota</taxon>
        <taxon>Dehalococcoidia</taxon>
        <taxon>SAR202 cluster</taxon>
        <taxon>Candidatus Lucifugimonadales</taxon>
        <taxon>Candidatus Lucifugimonadaceae</taxon>
        <taxon>Candidatus Lucifugimonas</taxon>
    </lineage>
</organism>
<evidence type="ECO:0000259" key="1">
    <source>
        <dbReference type="Pfam" id="PF03235"/>
    </source>
</evidence>
<protein>
    <submittedName>
        <fullName evidence="3">DUF262 domain-containing protein</fullName>
    </submittedName>
</protein>
<dbReference type="AlphaFoldDB" id="A0AAJ5ZCM2"/>
<accession>A0AAJ5ZCM2</accession>
<dbReference type="PANTHER" id="PTHR37292">
    <property type="entry name" value="VNG6097C"/>
    <property type="match status" value="1"/>
</dbReference>
<dbReference type="InterPro" id="IPR004919">
    <property type="entry name" value="GmrSD_N"/>
</dbReference>
<gene>
    <name evidence="2" type="ORF">GKO46_04745</name>
    <name evidence="3" type="ORF">GKO48_04515</name>
</gene>
<evidence type="ECO:0000313" key="2">
    <source>
        <dbReference type="EMBL" id="MDG0866379.1"/>
    </source>
</evidence>
<dbReference type="EMBL" id="CP046147">
    <property type="protein sequence ID" value="WFG38907.1"/>
    <property type="molecule type" value="Genomic_DNA"/>
</dbReference>
<proteinExistence type="predicted"/>
<evidence type="ECO:0000313" key="4">
    <source>
        <dbReference type="Proteomes" id="UP001219901"/>
    </source>
</evidence>